<comment type="caution">
    <text evidence="3">The sequence shown here is derived from an EMBL/GenBank/DDBJ whole genome shotgun (WGS) entry which is preliminary data.</text>
</comment>
<dbReference type="Proteomes" id="UP000786560">
    <property type="component" value="Unassembled WGS sequence"/>
</dbReference>
<dbReference type="RefSeq" id="WP_278710776.1">
    <property type="nucleotide sequence ID" value="NZ_DYUX01000004.1"/>
</dbReference>
<dbReference type="EMBL" id="DYUX01000004">
    <property type="protein sequence ID" value="HJG41084.1"/>
    <property type="molecule type" value="Genomic_DNA"/>
</dbReference>
<reference evidence="3" key="2">
    <citation type="submission" date="2021-09" db="EMBL/GenBank/DDBJ databases">
        <authorList>
            <person name="Gilroy R."/>
        </authorList>
    </citation>
    <scope>NUCLEOTIDE SEQUENCE</scope>
    <source>
        <strain evidence="3">ChiBcolR7-4860</strain>
    </source>
</reference>
<name>A0A921IW73_9BIFI</name>
<feature type="compositionally biased region" description="Polar residues" evidence="1">
    <location>
        <begin position="125"/>
        <end position="134"/>
    </location>
</feature>
<proteinExistence type="predicted"/>
<keyword evidence="2" id="KW-0472">Membrane</keyword>
<evidence type="ECO:0000313" key="4">
    <source>
        <dbReference type="Proteomes" id="UP000786560"/>
    </source>
</evidence>
<evidence type="ECO:0000313" key="3">
    <source>
        <dbReference type="EMBL" id="HJG41084.1"/>
    </source>
</evidence>
<feature type="region of interest" description="Disordered" evidence="1">
    <location>
        <begin position="76"/>
        <end position="134"/>
    </location>
</feature>
<organism evidence="3 4">
    <name type="scientific">Bifidobacterium pullorum subsp. gallinarum</name>
    <dbReference type="NCBI Taxonomy" id="78344"/>
    <lineage>
        <taxon>Bacteria</taxon>
        <taxon>Bacillati</taxon>
        <taxon>Actinomycetota</taxon>
        <taxon>Actinomycetes</taxon>
        <taxon>Bifidobacteriales</taxon>
        <taxon>Bifidobacteriaceae</taxon>
        <taxon>Bifidobacterium</taxon>
    </lineage>
</organism>
<feature type="compositionally biased region" description="Low complexity" evidence="1">
    <location>
        <begin position="78"/>
        <end position="89"/>
    </location>
</feature>
<dbReference type="AlphaFoldDB" id="A0A921IW73"/>
<accession>A0A921IW73</accession>
<sequence length="134" mass="14006">MSDAPTTGMAGASKGYVISQADSIVRPKAIGTPDIPMIRAGICFLLMFLSMGFAENLPLVALLLAALALIVRPREQAGRTTTGGSCSSSMPDVSTPTPSCLTERRNSTEVSPAMGYREPLEAMNMSHSTGGDAR</sequence>
<feature type="transmembrane region" description="Helical" evidence="2">
    <location>
        <begin position="38"/>
        <end position="71"/>
    </location>
</feature>
<keyword evidence="2" id="KW-1133">Transmembrane helix</keyword>
<reference evidence="3" key="1">
    <citation type="journal article" date="2021" name="PeerJ">
        <title>Extensive microbial diversity within the chicken gut microbiome revealed by metagenomics and culture.</title>
        <authorList>
            <person name="Gilroy R."/>
            <person name="Ravi A."/>
            <person name="Getino M."/>
            <person name="Pursley I."/>
            <person name="Horton D.L."/>
            <person name="Alikhan N.F."/>
            <person name="Baker D."/>
            <person name="Gharbi K."/>
            <person name="Hall N."/>
            <person name="Watson M."/>
            <person name="Adriaenssens E.M."/>
            <person name="Foster-Nyarko E."/>
            <person name="Jarju S."/>
            <person name="Secka A."/>
            <person name="Antonio M."/>
            <person name="Oren A."/>
            <person name="Chaudhuri R.R."/>
            <person name="La Ragione R."/>
            <person name="Hildebrand F."/>
            <person name="Pallen M.J."/>
        </authorList>
    </citation>
    <scope>NUCLEOTIDE SEQUENCE</scope>
    <source>
        <strain evidence="3">ChiBcolR7-4860</strain>
    </source>
</reference>
<gene>
    <name evidence="3" type="ORF">K8U73_01630</name>
</gene>
<evidence type="ECO:0000256" key="1">
    <source>
        <dbReference type="SAM" id="MobiDB-lite"/>
    </source>
</evidence>
<feature type="compositionally biased region" description="Polar residues" evidence="1">
    <location>
        <begin position="90"/>
        <end position="100"/>
    </location>
</feature>
<keyword evidence="2" id="KW-0812">Transmembrane</keyword>
<protein>
    <submittedName>
        <fullName evidence="3">Uncharacterized protein</fullName>
    </submittedName>
</protein>
<evidence type="ECO:0000256" key="2">
    <source>
        <dbReference type="SAM" id="Phobius"/>
    </source>
</evidence>